<dbReference type="AlphaFoldDB" id="A0A854QPF1"/>
<comment type="caution">
    <text evidence="2">The sequence shown here is derived from an EMBL/GenBank/DDBJ whole genome shotgun (WGS) entry which is preliminary data.</text>
</comment>
<organism evidence="2 3">
    <name type="scientific">Cryptococcus neoformans Tu259-1</name>
    <dbReference type="NCBI Taxonomy" id="1230072"/>
    <lineage>
        <taxon>Eukaryota</taxon>
        <taxon>Fungi</taxon>
        <taxon>Dikarya</taxon>
        <taxon>Basidiomycota</taxon>
        <taxon>Agaricomycotina</taxon>
        <taxon>Tremellomycetes</taxon>
        <taxon>Tremellales</taxon>
        <taxon>Cryptococcaceae</taxon>
        <taxon>Cryptococcus</taxon>
        <taxon>Cryptococcus neoformans species complex</taxon>
    </lineage>
</organism>
<dbReference type="EMBL" id="AMKT01000024">
    <property type="protein sequence ID" value="OXG26593.1"/>
    <property type="molecule type" value="Genomic_DNA"/>
</dbReference>
<evidence type="ECO:0000313" key="3">
    <source>
        <dbReference type="Proteomes" id="UP000199727"/>
    </source>
</evidence>
<dbReference type="Proteomes" id="UP000199727">
    <property type="component" value="Unassembled WGS sequence"/>
</dbReference>
<sequence>MARITCSIKVYRLDIIHLQQGEAIRKFPRKLGKRKFLRKLEVPQPQEEAEAWKTSRWDRRSGSRGKSGKEYKEVQRETRLGLGGWLGLRVLWTGFADIVDPSERNLPDLH</sequence>
<feature type="compositionally biased region" description="Basic and acidic residues" evidence="1">
    <location>
        <begin position="50"/>
        <end position="73"/>
    </location>
</feature>
<evidence type="ECO:0000256" key="1">
    <source>
        <dbReference type="SAM" id="MobiDB-lite"/>
    </source>
</evidence>
<protein>
    <submittedName>
        <fullName evidence="2">Uncharacterized protein</fullName>
    </submittedName>
</protein>
<accession>A0A854QPF1</accession>
<name>A0A854QPF1_CRYNE</name>
<reference evidence="2 3" key="1">
    <citation type="submission" date="2017-06" db="EMBL/GenBank/DDBJ databases">
        <title>Global population genomics of the pathogenic fungus Cryptococcus neoformans var. grubii.</title>
        <authorList>
            <person name="Cuomo C."/>
            <person name="Litvintseva A."/>
            <person name="Chen Y."/>
            <person name="Young S."/>
            <person name="Zeng Q."/>
            <person name="Chapman S."/>
            <person name="Gujja S."/>
            <person name="Saif S."/>
            <person name="Birren B."/>
        </authorList>
    </citation>
    <scope>NUCLEOTIDE SEQUENCE [LARGE SCALE GENOMIC DNA]</scope>
    <source>
        <strain evidence="2 3">Tu259-1</strain>
    </source>
</reference>
<gene>
    <name evidence="2" type="ORF">C361_01354</name>
</gene>
<proteinExistence type="predicted"/>
<feature type="region of interest" description="Disordered" evidence="1">
    <location>
        <begin position="46"/>
        <end position="73"/>
    </location>
</feature>
<evidence type="ECO:0000313" key="2">
    <source>
        <dbReference type="EMBL" id="OXG26593.1"/>
    </source>
</evidence>